<name>A0ABD3AJS0_9GENT</name>
<keyword evidence="2" id="KW-1185">Reference proteome</keyword>
<dbReference type="AlphaFoldDB" id="A0ABD3AJS0"/>
<gene>
    <name evidence="1" type="ORF">ACH5RR_010734</name>
</gene>
<accession>A0ABD3AJS0</accession>
<dbReference type="EMBL" id="JBJUIK010000004">
    <property type="protein sequence ID" value="KAL3531412.1"/>
    <property type="molecule type" value="Genomic_DNA"/>
</dbReference>
<sequence length="179" mass="19866">MLHENSAAMIPIPIPEPFLPISPPGQYSSSNNHGGWSLLAIGDSYICFGRSKLDLVARCIEGRDWKWPVGRCTVEVNDLKASNPPDFKPLVDEEDQIQWENNGIGVFTEMCLAHRGAFHFGGEVGVDHKSIEYGDNAKGCSHCQASSGVMGKKFKELQKGWNWHWNGALPKHVSFDTKD</sequence>
<protein>
    <submittedName>
        <fullName evidence="1">Uncharacterized protein</fullName>
    </submittedName>
</protein>
<evidence type="ECO:0000313" key="2">
    <source>
        <dbReference type="Proteomes" id="UP001630127"/>
    </source>
</evidence>
<proteinExistence type="predicted"/>
<evidence type="ECO:0000313" key="1">
    <source>
        <dbReference type="EMBL" id="KAL3531412.1"/>
    </source>
</evidence>
<comment type="caution">
    <text evidence="1">The sequence shown here is derived from an EMBL/GenBank/DDBJ whole genome shotgun (WGS) entry which is preliminary data.</text>
</comment>
<organism evidence="1 2">
    <name type="scientific">Cinchona calisaya</name>
    <dbReference type="NCBI Taxonomy" id="153742"/>
    <lineage>
        <taxon>Eukaryota</taxon>
        <taxon>Viridiplantae</taxon>
        <taxon>Streptophyta</taxon>
        <taxon>Embryophyta</taxon>
        <taxon>Tracheophyta</taxon>
        <taxon>Spermatophyta</taxon>
        <taxon>Magnoliopsida</taxon>
        <taxon>eudicotyledons</taxon>
        <taxon>Gunneridae</taxon>
        <taxon>Pentapetalae</taxon>
        <taxon>asterids</taxon>
        <taxon>lamiids</taxon>
        <taxon>Gentianales</taxon>
        <taxon>Rubiaceae</taxon>
        <taxon>Cinchonoideae</taxon>
        <taxon>Cinchoneae</taxon>
        <taxon>Cinchona</taxon>
    </lineage>
</organism>
<dbReference type="Proteomes" id="UP001630127">
    <property type="component" value="Unassembled WGS sequence"/>
</dbReference>
<reference evidence="1 2" key="1">
    <citation type="submission" date="2024-11" db="EMBL/GenBank/DDBJ databases">
        <title>A near-complete genome assembly of Cinchona calisaya.</title>
        <authorList>
            <person name="Lian D.C."/>
            <person name="Zhao X.W."/>
            <person name="Wei L."/>
        </authorList>
    </citation>
    <scope>NUCLEOTIDE SEQUENCE [LARGE SCALE GENOMIC DNA]</scope>
    <source>
        <tissue evidence="1">Nenye</tissue>
    </source>
</reference>